<comment type="similarity">
    <text evidence="2 10">Belongs to the RNA methyltransferase RsmE family.</text>
</comment>
<feature type="domain" description="Ribosomal RNA small subunit methyltransferase E methyltransferase" evidence="11">
    <location>
        <begin position="75"/>
        <end position="228"/>
    </location>
</feature>
<dbReference type="NCBIfam" id="TIGR00046">
    <property type="entry name" value="RsmE family RNA methyltransferase"/>
    <property type="match status" value="1"/>
</dbReference>
<evidence type="ECO:0000259" key="11">
    <source>
        <dbReference type="Pfam" id="PF04452"/>
    </source>
</evidence>
<evidence type="ECO:0000256" key="3">
    <source>
        <dbReference type="ARBA" id="ARBA00022490"/>
    </source>
</evidence>
<evidence type="ECO:0000256" key="10">
    <source>
        <dbReference type="PIRNR" id="PIRNR015601"/>
    </source>
</evidence>
<protein>
    <recommendedName>
        <fullName evidence="10">Ribosomal RNA small subunit methyltransferase E</fullName>
        <ecNumber evidence="10">2.1.1.193</ecNumber>
    </recommendedName>
</protein>
<evidence type="ECO:0000256" key="6">
    <source>
        <dbReference type="ARBA" id="ARBA00022679"/>
    </source>
</evidence>
<evidence type="ECO:0000256" key="7">
    <source>
        <dbReference type="ARBA" id="ARBA00022691"/>
    </source>
</evidence>
<evidence type="ECO:0000313" key="13">
    <source>
        <dbReference type="Proteomes" id="UP000255103"/>
    </source>
</evidence>
<dbReference type="PIRSF" id="PIRSF015601">
    <property type="entry name" value="MTase_slr0722"/>
    <property type="match status" value="1"/>
</dbReference>
<dbReference type="EC" id="2.1.1.193" evidence="10"/>
<dbReference type="SUPFAM" id="SSF75217">
    <property type="entry name" value="alpha/beta knot"/>
    <property type="match status" value="1"/>
</dbReference>
<name>A0A377JR04_9HELI</name>
<dbReference type="Proteomes" id="UP000255103">
    <property type="component" value="Unassembled WGS sequence"/>
</dbReference>
<evidence type="ECO:0000256" key="9">
    <source>
        <dbReference type="ARBA" id="ARBA00047944"/>
    </source>
</evidence>
<keyword evidence="6 10" id="KW-0808">Transferase</keyword>
<dbReference type="InterPro" id="IPR029028">
    <property type="entry name" value="Alpha/beta_knot_MTases"/>
</dbReference>
<comment type="subcellular location">
    <subcellularLocation>
        <location evidence="1 10">Cytoplasm</location>
    </subcellularLocation>
</comment>
<proteinExistence type="inferred from homology"/>
<dbReference type="InterPro" id="IPR046886">
    <property type="entry name" value="RsmE_MTase_dom"/>
</dbReference>
<dbReference type="AlphaFoldDB" id="A0A377JR04"/>
<gene>
    <name evidence="12" type="primary">rsmE</name>
    <name evidence="12" type="ORF">NCTC12219_00103</name>
</gene>
<dbReference type="InterPro" id="IPR029026">
    <property type="entry name" value="tRNA_m1G_MTases_N"/>
</dbReference>
<dbReference type="EMBL" id="UGHX01000001">
    <property type="protein sequence ID" value="STP10254.1"/>
    <property type="molecule type" value="Genomic_DNA"/>
</dbReference>
<reference evidence="12 13" key="1">
    <citation type="submission" date="2018-06" db="EMBL/GenBank/DDBJ databases">
        <authorList>
            <consortium name="Pathogen Informatics"/>
            <person name="Doyle S."/>
        </authorList>
    </citation>
    <scope>NUCLEOTIDE SEQUENCE [LARGE SCALE GENOMIC DNA]</scope>
    <source>
        <strain evidence="12 13">NCTC12219</strain>
    </source>
</reference>
<accession>A0A377JR04</accession>
<dbReference type="GO" id="GO:0005737">
    <property type="term" value="C:cytoplasm"/>
    <property type="evidence" value="ECO:0007669"/>
    <property type="project" value="UniProtKB-SubCell"/>
</dbReference>
<evidence type="ECO:0000256" key="5">
    <source>
        <dbReference type="ARBA" id="ARBA00022603"/>
    </source>
</evidence>
<evidence type="ECO:0000256" key="2">
    <source>
        <dbReference type="ARBA" id="ARBA00005528"/>
    </source>
</evidence>
<sequence>MQFLYQPNAGDFQVEISNDDFTYLIKARRLGVDSVVKMRNLKDKKLYTYAITEIKKKSALLTKISEQDSQNSHSSPLHLLWAIIDPKVIEKTLPFLNELGIPRISFFYAEFSQRQFSLNLQRMQKILISSSQQCGRIDLMELEVLKDFDCVCERYAPFYAFDFGGMDIGRHNPFKQDSKDLEKASVRVMVGAEGGFSQRERQRFAKIITLNDTLILRSESASVFLASLARLATTHNASTES</sequence>
<keyword evidence="4 10" id="KW-0698">rRNA processing</keyword>
<evidence type="ECO:0000256" key="8">
    <source>
        <dbReference type="ARBA" id="ARBA00025699"/>
    </source>
</evidence>
<dbReference type="GO" id="GO:0070475">
    <property type="term" value="P:rRNA base methylation"/>
    <property type="evidence" value="ECO:0007669"/>
    <property type="project" value="TreeGrafter"/>
</dbReference>
<dbReference type="GO" id="GO:0070042">
    <property type="term" value="F:rRNA (uridine-N3-)-methyltransferase activity"/>
    <property type="evidence" value="ECO:0007669"/>
    <property type="project" value="TreeGrafter"/>
</dbReference>
<dbReference type="PANTHER" id="PTHR30027">
    <property type="entry name" value="RIBOSOMAL RNA SMALL SUBUNIT METHYLTRANSFERASE E"/>
    <property type="match status" value="1"/>
</dbReference>
<organism evidence="12 13">
    <name type="scientific">Helicobacter cinaedi</name>
    <dbReference type="NCBI Taxonomy" id="213"/>
    <lineage>
        <taxon>Bacteria</taxon>
        <taxon>Pseudomonadati</taxon>
        <taxon>Campylobacterota</taxon>
        <taxon>Epsilonproteobacteria</taxon>
        <taxon>Campylobacterales</taxon>
        <taxon>Helicobacteraceae</taxon>
        <taxon>Helicobacter</taxon>
    </lineage>
</organism>
<dbReference type="Gene3D" id="3.40.1280.10">
    <property type="match status" value="1"/>
</dbReference>
<dbReference type="PANTHER" id="PTHR30027:SF3">
    <property type="entry name" value="16S RRNA (URACIL(1498)-N(3))-METHYLTRANSFERASE"/>
    <property type="match status" value="1"/>
</dbReference>
<evidence type="ECO:0000313" key="12">
    <source>
        <dbReference type="EMBL" id="STP10254.1"/>
    </source>
</evidence>
<keyword evidence="7 10" id="KW-0949">S-adenosyl-L-methionine</keyword>
<comment type="function">
    <text evidence="8 10">Specifically methylates the N3 position of the uracil ring of uridine 1498 (m3U1498) in 16S rRNA. Acts on the fully assembled 30S ribosomal subunit.</text>
</comment>
<dbReference type="NCBIfam" id="NF008695">
    <property type="entry name" value="PRK11713.3-3"/>
    <property type="match status" value="1"/>
</dbReference>
<evidence type="ECO:0000256" key="1">
    <source>
        <dbReference type="ARBA" id="ARBA00004496"/>
    </source>
</evidence>
<keyword evidence="5 10" id="KW-0489">Methyltransferase</keyword>
<keyword evidence="3 10" id="KW-0963">Cytoplasm</keyword>
<dbReference type="Pfam" id="PF04452">
    <property type="entry name" value="Methyltrans_RNA"/>
    <property type="match status" value="1"/>
</dbReference>
<dbReference type="InterPro" id="IPR006700">
    <property type="entry name" value="RsmE"/>
</dbReference>
<dbReference type="RefSeq" id="WP_115721179.1">
    <property type="nucleotide sequence ID" value="NZ_UGHX01000001.1"/>
</dbReference>
<comment type="catalytic activity">
    <reaction evidence="9 10">
        <text>uridine(1498) in 16S rRNA + S-adenosyl-L-methionine = N(3)-methyluridine(1498) in 16S rRNA + S-adenosyl-L-homocysteine + H(+)</text>
        <dbReference type="Rhea" id="RHEA:42920"/>
        <dbReference type="Rhea" id="RHEA-COMP:10283"/>
        <dbReference type="Rhea" id="RHEA-COMP:10284"/>
        <dbReference type="ChEBI" id="CHEBI:15378"/>
        <dbReference type="ChEBI" id="CHEBI:57856"/>
        <dbReference type="ChEBI" id="CHEBI:59789"/>
        <dbReference type="ChEBI" id="CHEBI:65315"/>
        <dbReference type="ChEBI" id="CHEBI:74502"/>
        <dbReference type="EC" id="2.1.1.193"/>
    </reaction>
</comment>
<evidence type="ECO:0000256" key="4">
    <source>
        <dbReference type="ARBA" id="ARBA00022552"/>
    </source>
</evidence>